<comment type="caution">
    <text evidence="2">The sequence shown here is derived from an EMBL/GenBank/DDBJ whole genome shotgun (WGS) entry which is preliminary data.</text>
</comment>
<keyword evidence="3" id="KW-1185">Reference proteome</keyword>
<sequence length="83" mass="9188">MTGRSRRDFDRLSEAQIAAGLISKKRIDPAVLVAKDIGELLNTIDAVAEVATGDRSFLHFRPTAPHPDEGRRQDMPPPILRLV</sequence>
<reference evidence="3" key="1">
    <citation type="journal article" date="2019" name="Int. J. Syst. Evol. Microbiol.">
        <title>The Global Catalogue of Microorganisms (GCM) 10K type strain sequencing project: providing services to taxonomists for standard genome sequencing and annotation.</title>
        <authorList>
            <consortium name="The Broad Institute Genomics Platform"/>
            <consortium name="The Broad Institute Genome Sequencing Center for Infectious Disease"/>
            <person name="Wu L."/>
            <person name="Ma J."/>
        </authorList>
    </citation>
    <scope>NUCLEOTIDE SEQUENCE [LARGE SCALE GENOMIC DNA]</scope>
    <source>
        <strain evidence="3">CCUG 56108</strain>
    </source>
</reference>
<organism evidence="2 3">
    <name type="scientific">Methylobacterium marchantiae</name>
    <dbReference type="NCBI Taxonomy" id="600331"/>
    <lineage>
        <taxon>Bacteria</taxon>
        <taxon>Pseudomonadati</taxon>
        <taxon>Pseudomonadota</taxon>
        <taxon>Alphaproteobacteria</taxon>
        <taxon>Hyphomicrobiales</taxon>
        <taxon>Methylobacteriaceae</taxon>
        <taxon>Methylobacterium</taxon>
    </lineage>
</organism>
<name>A0ABW3X0V0_9HYPH</name>
<evidence type="ECO:0000313" key="2">
    <source>
        <dbReference type="EMBL" id="MFD1303239.1"/>
    </source>
</evidence>
<accession>A0ABW3X0V0</accession>
<feature type="region of interest" description="Disordered" evidence="1">
    <location>
        <begin position="60"/>
        <end position="83"/>
    </location>
</feature>
<evidence type="ECO:0000313" key="3">
    <source>
        <dbReference type="Proteomes" id="UP001597176"/>
    </source>
</evidence>
<dbReference type="Proteomes" id="UP001597176">
    <property type="component" value="Unassembled WGS sequence"/>
</dbReference>
<protein>
    <submittedName>
        <fullName evidence="2">Uncharacterized protein</fullName>
    </submittedName>
</protein>
<gene>
    <name evidence="2" type="ORF">ACFQ4G_16830</name>
</gene>
<dbReference type="EMBL" id="JBHTND010000025">
    <property type="protein sequence ID" value="MFD1303239.1"/>
    <property type="molecule type" value="Genomic_DNA"/>
</dbReference>
<proteinExistence type="predicted"/>
<dbReference type="RefSeq" id="WP_238208988.1">
    <property type="nucleotide sequence ID" value="NZ_JBHTND010000025.1"/>
</dbReference>
<evidence type="ECO:0000256" key="1">
    <source>
        <dbReference type="SAM" id="MobiDB-lite"/>
    </source>
</evidence>